<feature type="chain" id="PRO_5044798396" description="BTB domain-containing protein" evidence="1">
    <location>
        <begin position="25"/>
        <end position="308"/>
    </location>
</feature>
<dbReference type="SMART" id="SM00225">
    <property type="entry name" value="BTB"/>
    <property type="match status" value="2"/>
</dbReference>
<dbReference type="PANTHER" id="PTHR11145">
    <property type="entry name" value="BTB/POZ DOMAIN-CONTAINING ADAPTER FOR CUL3-MEDIATED RHOA DEGRADATION PROTEIN FAMILY MEMBER"/>
    <property type="match status" value="1"/>
</dbReference>
<dbReference type="EMBL" id="JALLPJ020001231">
    <property type="protein sequence ID" value="KAL3773478.1"/>
    <property type="molecule type" value="Genomic_DNA"/>
</dbReference>
<keyword evidence="1" id="KW-0732">Signal</keyword>
<dbReference type="Gene3D" id="3.30.710.10">
    <property type="entry name" value="Potassium Channel Kv1.1, Chain A"/>
    <property type="match status" value="2"/>
</dbReference>
<accession>A0ABD3NBN6</accession>
<keyword evidence="4" id="KW-1185">Reference proteome</keyword>
<evidence type="ECO:0000313" key="4">
    <source>
        <dbReference type="Proteomes" id="UP001530400"/>
    </source>
</evidence>
<dbReference type="PANTHER" id="PTHR11145:SF19">
    <property type="entry name" value="BTB DOMAIN-CONTAINING PROTEIN-RELATED"/>
    <property type="match status" value="1"/>
</dbReference>
<dbReference type="InterPro" id="IPR011333">
    <property type="entry name" value="SKP1/BTB/POZ_sf"/>
</dbReference>
<dbReference type="InterPro" id="IPR000210">
    <property type="entry name" value="BTB/POZ_dom"/>
</dbReference>
<reference evidence="3 4" key="1">
    <citation type="submission" date="2024-10" db="EMBL/GenBank/DDBJ databases">
        <title>Updated reference genomes for cyclostephanoid diatoms.</title>
        <authorList>
            <person name="Roberts W.R."/>
            <person name="Alverson A.J."/>
        </authorList>
    </citation>
    <scope>NUCLEOTIDE SEQUENCE [LARGE SCALE GENOMIC DNA]</scope>
    <source>
        <strain evidence="3 4">AJA010-31</strain>
    </source>
</reference>
<dbReference type="InterPro" id="IPR045068">
    <property type="entry name" value="BACURD1-3"/>
</dbReference>
<evidence type="ECO:0000259" key="2">
    <source>
        <dbReference type="PROSITE" id="PS50097"/>
    </source>
</evidence>
<feature type="domain" description="BTB" evidence="2">
    <location>
        <begin position="190"/>
        <end position="249"/>
    </location>
</feature>
<dbReference type="Proteomes" id="UP001530400">
    <property type="component" value="Unassembled WGS sequence"/>
</dbReference>
<dbReference type="SUPFAM" id="SSF54695">
    <property type="entry name" value="POZ domain"/>
    <property type="match status" value="2"/>
</dbReference>
<dbReference type="AlphaFoldDB" id="A0ABD3NBN6"/>
<feature type="domain" description="BTB" evidence="2">
    <location>
        <begin position="45"/>
        <end position="117"/>
    </location>
</feature>
<dbReference type="Pfam" id="PF02214">
    <property type="entry name" value="BTB_2"/>
    <property type="match status" value="1"/>
</dbReference>
<comment type="caution">
    <text evidence="3">The sequence shown here is derived from an EMBL/GenBank/DDBJ whole genome shotgun (WGS) entry which is preliminary data.</text>
</comment>
<dbReference type="Pfam" id="PF00651">
    <property type="entry name" value="BTB"/>
    <property type="match status" value="1"/>
</dbReference>
<protein>
    <recommendedName>
        <fullName evidence="2">BTB domain-containing protein</fullName>
    </recommendedName>
</protein>
<feature type="signal peptide" evidence="1">
    <location>
        <begin position="1"/>
        <end position="24"/>
    </location>
</feature>
<dbReference type="InterPro" id="IPR003131">
    <property type="entry name" value="T1-type_BTB"/>
</dbReference>
<proteinExistence type="predicted"/>
<gene>
    <name evidence="3" type="ORF">ACHAWO_012739</name>
</gene>
<evidence type="ECO:0000256" key="1">
    <source>
        <dbReference type="SAM" id="SignalP"/>
    </source>
</evidence>
<name>A0ABD3NBN6_9STRA</name>
<evidence type="ECO:0000313" key="3">
    <source>
        <dbReference type="EMBL" id="KAL3773478.1"/>
    </source>
</evidence>
<sequence>MAGKRRASVLFSLLLFPLLLPIMSDNGPKRRRTSAEDGRHRNLTIDAQVSLLNVGGTKFQVSKTTLIENSSYFEALLSGRWREGDDEPGGETFIDQDPAAFDILLTYMRCGLVHMPREDLYLAKKTLMLAEYLGINGFLITVKAVTVKNISRRGEYLSDEVSEAAQFDSRFGSLRLAVEKEILPICFFPPDDGLKIQVVDRTFYASKAVLTEKSGYFSRLLTTNPQDYWMDTIICGENADVLQVVLQMLTCPNSAFTTMTEKFHSVSGQNVKFRHFYVQAILTYIDKLQLHVDFRDNCVQTITHTFNA</sequence>
<dbReference type="CDD" id="cd18186">
    <property type="entry name" value="BTB_POZ_ZBTB_KLHL-like"/>
    <property type="match status" value="1"/>
</dbReference>
<organism evidence="3 4">
    <name type="scientific">Cyclotella atomus</name>
    <dbReference type="NCBI Taxonomy" id="382360"/>
    <lineage>
        <taxon>Eukaryota</taxon>
        <taxon>Sar</taxon>
        <taxon>Stramenopiles</taxon>
        <taxon>Ochrophyta</taxon>
        <taxon>Bacillariophyta</taxon>
        <taxon>Coscinodiscophyceae</taxon>
        <taxon>Thalassiosirophycidae</taxon>
        <taxon>Stephanodiscales</taxon>
        <taxon>Stephanodiscaceae</taxon>
        <taxon>Cyclotella</taxon>
    </lineage>
</organism>
<dbReference type="PROSITE" id="PS50097">
    <property type="entry name" value="BTB"/>
    <property type="match status" value="2"/>
</dbReference>